<feature type="chain" id="PRO_5023078808" evidence="2">
    <location>
        <begin position="24"/>
        <end position="175"/>
    </location>
</feature>
<evidence type="ECO:0000256" key="2">
    <source>
        <dbReference type="SAM" id="SignalP"/>
    </source>
</evidence>
<feature type="coiled-coil region" evidence="1">
    <location>
        <begin position="60"/>
        <end position="120"/>
    </location>
</feature>
<keyword evidence="2" id="KW-0732">Signal</keyword>
<comment type="caution">
    <text evidence="3">The sequence shown here is derived from an EMBL/GenBank/DDBJ whole genome shotgun (WGS) entry which is preliminary data.</text>
</comment>
<name>A0A5D8QGC3_9THEO</name>
<dbReference type="AlphaFoldDB" id="A0A5D8QGC3"/>
<accession>A0A5D8QGC3</accession>
<feature type="signal peptide" evidence="2">
    <location>
        <begin position="1"/>
        <end position="23"/>
    </location>
</feature>
<protein>
    <submittedName>
        <fullName evidence="3">Uncharacterized protein</fullName>
    </submittedName>
</protein>
<dbReference type="Proteomes" id="UP000322976">
    <property type="component" value="Unassembled WGS sequence"/>
</dbReference>
<keyword evidence="1" id="KW-0175">Coiled coil</keyword>
<sequence length="175" mass="19813">MKKIVALILTLVVVFAVSAVAFADEPAATKGNGVKAGQAADRLQEARSVAQQFKPQLDRIKENRQTIKSQEQEIRKLTQEIRNKIREMAKNGNSPDDETIAKLEDMLSQLNSHKQELAGTLGKIRTEQLKMIQNRREKNWDAVEENLNNIIEIQNTRIESQKQIIEDLNAALELL</sequence>
<evidence type="ECO:0000313" key="4">
    <source>
        <dbReference type="Proteomes" id="UP000322976"/>
    </source>
</evidence>
<evidence type="ECO:0000313" key="3">
    <source>
        <dbReference type="EMBL" id="TZE82896.1"/>
    </source>
</evidence>
<dbReference type="EMBL" id="VTPS01000003">
    <property type="protein sequence ID" value="TZE82896.1"/>
    <property type="molecule type" value="Genomic_DNA"/>
</dbReference>
<organism evidence="3 4">
    <name type="scientific">Calorimonas adulescens</name>
    <dbReference type="NCBI Taxonomy" id="2606906"/>
    <lineage>
        <taxon>Bacteria</taxon>
        <taxon>Bacillati</taxon>
        <taxon>Bacillota</taxon>
        <taxon>Clostridia</taxon>
        <taxon>Thermoanaerobacterales</taxon>
        <taxon>Thermoanaerobacteraceae</taxon>
        <taxon>Calorimonas</taxon>
    </lineage>
</organism>
<keyword evidence="4" id="KW-1185">Reference proteome</keyword>
<reference evidence="3 4" key="1">
    <citation type="submission" date="2019-08" db="EMBL/GenBank/DDBJ databases">
        <title>Calorimonas adulescens gen. nov., sp. nov., an anaerobic thermophilic bacterium from Sakhalin hot spring.</title>
        <authorList>
            <person name="Khomyakova M.A."/>
            <person name="Merkel A.Y."/>
            <person name="Novikov A."/>
            <person name="Bonch-Osmolovskaya E.A."/>
            <person name="Slobodkin A.I."/>
        </authorList>
    </citation>
    <scope>NUCLEOTIDE SEQUENCE [LARGE SCALE GENOMIC DNA]</scope>
    <source>
        <strain evidence="3 4">A05MB</strain>
    </source>
</reference>
<gene>
    <name evidence="3" type="ORF">FWJ32_02780</name>
</gene>
<proteinExistence type="predicted"/>
<dbReference type="RefSeq" id="WP_149544455.1">
    <property type="nucleotide sequence ID" value="NZ_VTPS01000003.1"/>
</dbReference>
<evidence type="ECO:0000256" key="1">
    <source>
        <dbReference type="SAM" id="Coils"/>
    </source>
</evidence>